<dbReference type="Pfam" id="PF08448">
    <property type="entry name" value="PAS_4"/>
    <property type="match status" value="1"/>
</dbReference>
<feature type="region of interest" description="Disordered" evidence="1">
    <location>
        <begin position="132"/>
        <end position="159"/>
    </location>
</feature>
<dbReference type="InterPro" id="IPR035965">
    <property type="entry name" value="PAS-like_dom_sf"/>
</dbReference>
<keyword evidence="5" id="KW-1185">Reference proteome</keyword>
<dbReference type="EMBL" id="JBHSLD010000004">
    <property type="protein sequence ID" value="MFC5379775.1"/>
    <property type="molecule type" value="Genomic_DNA"/>
</dbReference>
<dbReference type="Pfam" id="PF08447">
    <property type="entry name" value="PAS_3"/>
    <property type="match status" value="2"/>
</dbReference>
<accession>A0ABW0GIT3</accession>
<dbReference type="CDD" id="cd00130">
    <property type="entry name" value="PAS"/>
    <property type="match status" value="3"/>
</dbReference>
<dbReference type="InterPro" id="IPR000160">
    <property type="entry name" value="GGDEF_dom"/>
</dbReference>
<dbReference type="InterPro" id="IPR052155">
    <property type="entry name" value="Biofilm_reg_signaling"/>
</dbReference>
<dbReference type="SMART" id="SM00267">
    <property type="entry name" value="GGDEF"/>
    <property type="match status" value="1"/>
</dbReference>
<dbReference type="SUPFAM" id="SSF55785">
    <property type="entry name" value="PYP-like sensor domain (PAS domain)"/>
    <property type="match status" value="4"/>
</dbReference>
<feature type="domain" description="GGDEF" evidence="3">
    <location>
        <begin position="609"/>
        <end position="745"/>
    </location>
</feature>
<organism evidence="4 5">
    <name type="scientific">Aquipuribacter nitratireducens</name>
    <dbReference type="NCBI Taxonomy" id="650104"/>
    <lineage>
        <taxon>Bacteria</taxon>
        <taxon>Bacillati</taxon>
        <taxon>Actinomycetota</taxon>
        <taxon>Actinomycetes</taxon>
        <taxon>Micrococcales</taxon>
        <taxon>Intrasporangiaceae</taxon>
        <taxon>Aquipuribacter</taxon>
    </lineage>
</organism>
<sequence>MSEPTVVPLVRPRRDRAHDVPPAVPGAVAGAAPQRSPGEGDTAAGGSAADATVDALGLGLLLHDAVGRVTDLDASAAAVLGVAVDDVIGMTWHDPAWGLLREDGRPMAGHEHPVMQVLADGTPRRGAVVGLRVRPRPGDGTPPADPVVPGPRAAESPRGADRDVRWLRLDVALVDAPGGRVQVAALVGDVTTDVDARLTVAVETLRTRRLLAPERDVVLRVSRWGKVLGAGDACEDVLGRTADDVVGCSVVEFVSPADRPAVKARFDSLAHGEGAVLRVRVRRRGGERRWTRLGMRWVDADLSEAHVVLADEHDAVVASAEAEELRAHLTTVSLTAHETIGLHGADGTFTWVSERAAQDLGWEPEDLLGRPLHALVHPDDVARVDGAHGSAAAGDAVAVRYRFRGADDEHRLVETVLSGRLDPATGRVVELRSATRPAEDLVDAERRLDVAEELFRRSVEQSPVGTAVLAPDGSWRQVNDALVRALGQARGVLLRRRHDELLTGTSREDVRAGLVSVAAGERDTWHGAAEYLGGDGDVVPVRLAVSAVRSAEHELVCLLLHVVAGAATEPDGRPLARALGTDELTGLRQPEVAADRLVNALERSTRTGRSVGVLWFALDGLDDLVAAHGRAAGDSVVVEVAGRLRRTLRLGDTLARVGQDAFLAVCEDVHELEISKVAARATATVDVQAPGTGRGRVTASVGAAARACAGSEDPVQVAEELLASADAAARQVRLRGGAGWHHTRHTFV</sequence>
<dbReference type="NCBIfam" id="TIGR00254">
    <property type="entry name" value="GGDEF"/>
    <property type="match status" value="1"/>
</dbReference>
<dbReference type="PROSITE" id="PS50887">
    <property type="entry name" value="GGDEF"/>
    <property type="match status" value="1"/>
</dbReference>
<protein>
    <submittedName>
        <fullName evidence="4">PAS domain S-box protein</fullName>
    </submittedName>
</protein>
<dbReference type="Proteomes" id="UP001596122">
    <property type="component" value="Unassembled WGS sequence"/>
</dbReference>
<evidence type="ECO:0000313" key="4">
    <source>
        <dbReference type="EMBL" id="MFC5379775.1"/>
    </source>
</evidence>
<feature type="domain" description="PAS" evidence="2">
    <location>
        <begin position="203"/>
        <end position="273"/>
    </location>
</feature>
<dbReference type="InterPro" id="IPR013656">
    <property type="entry name" value="PAS_4"/>
</dbReference>
<name>A0ABW0GIT3_9MICO</name>
<dbReference type="InterPro" id="IPR013655">
    <property type="entry name" value="PAS_fold_3"/>
</dbReference>
<dbReference type="Gene3D" id="3.30.70.270">
    <property type="match status" value="1"/>
</dbReference>
<evidence type="ECO:0000256" key="1">
    <source>
        <dbReference type="SAM" id="MobiDB-lite"/>
    </source>
</evidence>
<dbReference type="RefSeq" id="WP_340269001.1">
    <property type="nucleotide sequence ID" value="NZ_JBBEOG010000003.1"/>
</dbReference>
<dbReference type="InterPro" id="IPR043128">
    <property type="entry name" value="Rev_trsase/Diguanyl_cyclase"/>
</dbReference>
<gene>
    <name evidence="4" type="ORF">ACFPJ6_03120</name>
</gene>
<evidence type="ECO:0000313" key="5">
    <source>
        <dbReference type="Proteomes" id="UP001596122"/>
    </source>
</evidence>
<dbReference type="InterPro" id="IPR000014">
    <property type="entry name" value="PAS"/>
</dbReference>
<dbReference type="SMART" id="SM00091">
    <property type="entry name" value="PAS"/>
    <property type="match status" value="4"/>
</dbReference>
<dbReference type="SUPFAM" id="SSF55073">
    <property type="entry name" value="Nucleotide cyclase"/>
    <property type="match status" value="1"/>
</dbReference>
<proteinExistence type="predicted"/>
<comment type="caution">
    <text evidence="4">The sequence shown here is derived from an EMBL/GenBank/DDBJ whole genome shotgun (WGS) entry which is preliminary data.</text>
</comment>
<dbReference type="InterPro" id="IPR029787">
    <property type="entry name" value="Nucleotide_cyclase"/>
</dbReference>
<reference evidence="5" key="1">
    <citation type="journal article" date="2019" name="Int. J. Syst. Evol. Microbiol.">
        <title>The Global Catalogue of Microorganisms (GCM) 10K type strain sequencing project: providing services to taxonomists for standard genome sequencing and annotation.</title>
        <authorList>
            <consortium name="The Broad Institute Genomics Platform"/>
            <consortium name="The Broad Institute Genome Sequencing Center for Infectious Disease"/>
            <person name="Wu L."/>
            <person name="Ma J."/>
        </authorList>
    </citation>
    <scope>NUCLEOTIDE SEQUENCE [LARGE SCALE GENOMIC DNA]</scope>
    <source>
        <strain evidence="5">CCUG 43114</strain>
    </source>
</reference>
<feature type="region of interest" description="Disordered" evidence="1">
    <location>
        <begin position="13"/>
        <end position="47"/>
    </location>
</feature>
<dbReference type="Gene3D" id="3.30.450.20">
    <property type="entry name" value="PAS domain"/>
    <property type="match status" value="3"/>
</dbReference>
<feature type="domain" description="PAS" evidence="2">
    <location>
        <begin position="321"/>
        <end position="395"/>
    </location>
</feature>
<dbReference type="PANTHER" id="PTHR44757">
    <property type="entry name" value="DIGUANYLATE CYCLASE DGCP"/>
    <property type="match status" value="1"/>
</dbReference>
<dbReference type="CDD" id="cd01949">
    <property type="entry name" value="GGDEF"/>
    <property type="match status" value="1"/>
</dbReference>
<dbReference type="NCBIfam" id="TIGR00229">
    <property type="entry name" value="sensory_box"/>
    <property type="match status" value="2"/>
</dbReference>
<dbReference type="PANTHER" id="PTHR44757:SF2">
    <property type="entry name" value="BIOFILM ARCHITECTURE MAINTENANCE PROTEIN MBAA"/>
    <property type="match status" value="1"/>
</dbReference>
<dbReference type="PROSITE" id="PS50112">
    <property type="entry name" value="PAS"/>
    <property type="match status" value="2"/>
</dbReference>
<dbReference type="Pfam" id="PF00990">
    <property type="entry name" value="GGDEF"/>
    <property type="match status" value="1"/>
</dbReference>
<evidence type="ECO:0000259" key="2">
    <source>
        <dbReference type="PROSITE" id="PS50112"/>
    </source>
</evidence>
<evidence type="ECO:0000259" key="3">
    <source>
        <dbReference type="PROSITE" id="PS50887"/>
    </source>
</evidence>